<dbReference type="InterPro" id="IPR055945">
    <property type="entry name" value="DUF7523"/>
</dbReference>
<feature type="non-terminal residue" evidence="1">
    <location>
        <position position="133"/>
    </location>
</feature>
<comment type="caution">
    <text evidence="1">The sequence shown here is derived from an EMBL/GenBank/DDBJ whole genome shotgun (WGS) entry which is preliminary data.</text>
</comment>
<proteinExistence type="predicted"/>
<name>T0Z8R7_9ZZZZ</name>
<reference evidence="1" key="2">
    <citation type="journal article" date="2014" name="ISME J.">
        <title>Microbial stratification in low pH oxic and suboxic macroscopic growths along an acid mine drainage.</title>
        <authorList>
            <person name="Mendez-Garcia C."/>
            <person name="Mesa V."/>
            <person name="Sprenger R.R."/>
            <person name="Richter M."/>
            <person name="Diez M.S."/>
            <person name="Solano J."/>
            <person name="Bargiela R."/>
            <person name="Golyshina O.V."/>
            <person name="Manteca A."/>
            <person name="Ramos J.L."/>
            <person name="Gallego J.R."/>
            <person name="Llorente I."/>
            <person name="Martins Dos Santos V.A."/>
            <person name="Jensen O.N."/>
            <person name="Pelaez A.I."/>
            <person name="Sanchez J."/>
            <person name="Ferrer M."/>
        </authorList>
    </citation>
    <scope>NUCLEOTIDE SEQUENCE</scope>
</reference>
<keyword evidence="1" id="KW-0808">Transferase</keyword>
<evidence type="ECO:0000313" key="1">
    <source>
        <dbReference type="EMBL" id="EQD41418.1"/>
    </source>
</evidence>
<protein>
    <submittedName>
        <fullName evidence="1">Aspartokinase beta subunit</fullName>
    </submittedName>
</protein>
<dbReference type="GO" id="GO:0016301">
    <property type="term" value="F:kinase activity"/>
    <property type="evidence" value="ECO:0007669"/>
    <property type="project" value="UniProtKB-KW"/>
</dbReference>
<dbReference type="Pfam" id="PF24367">
    <property type="entry name" value="DUF7523"/>
    <property type="match status" value="1"/>
</dbReference>
<gene>
    <name evidence="1" type="ORF">B1B_14557</name>
</gene>
<organism evidence="1">
    <name type="scientific">mine drainage metagenome</name>
    <dbReference type="NCBI Taxonomy" id="410659"/>
    <lineage>
        <taxon>unclassified sequences</taxon>
        <taxon>metagenomes</taxon>
        <taxon>ecological metagenomes</taxon>
    </lineage>
</organism>
<sequence length="133" mass="14519">MPDAQRSVARQVRDYLDGHPTVAEALRLGIANHSAVARRIAGDLGWTTTAGVIAACRRYPSPRRPGVREEGIHRVLRKSRIETRTKVATVTVIQGIDVLQALGDVVEELLDDNALCRVIQVSQGTVIIVDEDS</sequence>
<reference evidence="1" key="1">
    <citation type="submission" date="2013-08" db="EMBL/GenBank/DDBJ databases">
        <authorList>
            <person name="Mendez C."/>
            <person name="Richter M."/>
            <person name="Ferrer M."/>
            <person name="Sanchez J."/>
        </authorList>
    </citation>
    <scope>NUCLEOTIDE SEQUENCE</scope>
</reference>
<keyword evidence="1" id="KW-0418">Kinase</keyword>
<dbReference type="EMBL" id="AUZY01009652">
    <property type="protein sequence ID" value="EQD41418.1"/>
    <property type="molecule type" value="Genomic_DNA"/>
</dbReference>
<accession>T0Z8R7</accession>
<dbReference type="AlphaFoldDB" id="T0Z8R7"/>